<proteinExistence type="predicted"/>
<reference evidence="2 3" key="1">
    <citation type="submission" date="2019-03" db="EMBL/GenBank/DDBJ databases">
        <title>First draft genome of Liparis tanakae, snailfish: a comprehensive survey of snailfish specific genes.</title>
        <authorList>
            <person name="Kim W."/>
            <person name="Song I."/>
            <person name="Jeong J.-H."/>
            <person name="Kim D."/>
            <person name="Kim S."/>
            <person name="Ryu S."/>
            <person name="Song J.Y."/>
            <person name="Lee S.K."/>
        </authorList>
    </citation>
    <scope>NUCLEOTIDE SEQUENCE [LARGE SCALE GENOMIC DNA]</scope>
    <source>
        <tissue evidence="2">Muscle</tissue>
    </source>
</reference>
<organism evidence="2 3">
    <name type="scientific">Liparis tanakae</name>
    <name type="common">Tanaka's snailfish</name>
    <dbReference type="NCBI Taxonomy" id="230148"/>
    <lineage>
        <taxon>Eukaryota</taxon>
        <taxon>Metazoa</taxon>
        <taxon>Chordata</taxon>
        <taxon>Craniata</taxon>
        <taxon>Vertebrata</taxon>
        <taxon>Euteleostomi</taxon>
        <taxon>Actinopterygii</taxon>
        <taxon>Neopterygii</taxon>
        <taxon>Teleostei</taxon>
        <taxon>Neoteleostei</taxon>
        <taxon>Acanthomorphata</taxon>
        <taxon>Eupercaria</taxon>
        <taxon>Perciformes</taxon>
        <taxon>Cottioidei</taxon>
        <taxon>Cottales</taxon>
        <taxon>Liparidae</taxon>
        <taxon>Liparis</taxon>
    </lineage>
</organism>
<sequence>MVLKDAGAAASGERHRMAASDCQVGYSSERVPHVIGARLPESLGRYQTRAGTKRQLAAYRRMQKSTLRGE</sequence>
<dbReference type="AlphaFoldDB" id="A0A4Z2I6M7"/>
<keyword evidence="3" id="KW-1185">Reference proteome</keyword>
<protein>
    <submittedName>
        <fullName evidence="2">Uncharacterized protein</fullName>
    </submittedName>
</protein>
<feature type="region of interest" description="Disordered" evidence="1">
    <location>
        <begin position="1"/>
        <end position="23"/>
    </location>
</feature>
<name>A0A4Z2I6M7_9TELE</name>
<comment type="caution">
    <text evidence="2">The sequence shown here is derived from an EMBL/GenBank/DDBJ whole genome shotgun (WGS) entry which is preliminary data.</text>
</comment>
<evidence type="ECO:0000256" key="1">
    <source>
        <dbReference type="SAM" id="MobiDB-lite"/>
    </source>
</evidence>
<gene>
    <name evidence="2" type="ORF">EYF80_016086</name>
</gene>
<dbReference type="Proteomes" id="UP000314294">
    <property type="component" value="Unassembled WGS sequence"/>
</dbReference>
<accession>A0A4Z2I6M7</accession>
<evidence type="ECO:0000313" key="3">
    <source>
        <dbReference type="Proteomes" id="UP000314294"/>
    </source>
</evidence>
<evidence type="ECO:0000313" key="2">
    <source>
        <dbReference type="EMBL" id="TNN73706.1"/>
    </source>
</evidence>
<dbReference type="EMBL" id="SRLO01000122">
    <property type="protein sequence ID" value="TNN73706.1"/>
    <property type="molecule type" value="Genomic_DNA"/>
</dbReference>